<evidence type="ECO:0000313" key="1">
    <source>
        <dbReference type="EMBL" id="MBP1475216.1"/>
    </source>
</evidence>
<dbReference type="InterPro" id="IPR011989">
    <property type="entry name" value="ARM-like"/>
</dbReference>
<comment type="caution">
    <text evidence="1">The sequence shown here is derived from an EMBL/GenBank/DDBJ whole genome shotgun (WGS) entry which is preliminary data.</text>
</comment>
<dbReference type="RefSeq" id="WP_209621514.1">
    <property type="nucleotide sequence ID" value="NZ_JAGJRS010000022.1"/>
</dbReference>
<evidence type="ECO:0000313" key="2">
    <source>
        <dbReference type="Proteomes" id="UP000823790"/>
    </source>
</evidence>
<dbReference type="EMBL" id="JAGJRS010000022">
    <property type="protein sequence ID" value="MBP1475216.1"/>
    <property type="molecule type" value="Genomic_DNA"/>
</dbReference>
<sequence>MSLPTVDELIALYSEAKGSDLGRAEHRLFQQYGLESLVPLLASAYPHIRRSHGRASILFWLPRYARARQDVVSLALSALADRSTIVREYACSILAYSLRHDVIPQLTSLLAHQDPKTRASAAAAIDAISNKNHHYYVDRSHSGSTFWGVNPGDVPGRSF</sequence>
<protein>
    <submittedName>
        <fullName evidence="1">HEAT repeat domain-containing protein</fullName>
    </submittedName>
</protein>
<reference evidence="1 2" key="1">
    <citation type="submission" date="2021-04" db="EMBL/GenBank/DDBJ databases">
        <authorList>
            <person name="Huq M.A."/>
        </authorList>
    </citation>
    <scope>NUCLEOTIDE SEQUENCE [LARGE SCALE GENOMIC DNA]</scope>
    <source>
        <strain evidence="1 2">MAH-13</strain>
    </source>
</reference>
<gene>
    <name evidence="1" type="ORF">J7I44_12960</name>
</gene>
<organism evidence="1 2">
    <name type="scientific">Frateuria flava</name>
    <dbReference type="NCBI Taxonomy" id="2821489"/>
    <lineage>
        <taxon>Bacteria</taxon>
        <taxon>Pseudomonadati</taxon>
        <taxon>Pseudomonadota</taxon>
        <taxon>Gammaproteobacteria</taxon>
        <taxon>Lysobacterales</taxon>
        <taxon>Rhodanobacteraceae</taxon>
        <taxon>Frateuria</taxon>
    </lineage>
</organism>
<dbReference type="Gene3D" id="1.25.10.10">
    <property type="entry name" value="Leucine-rich Repeat Variant"/>
    <property type="match status" value="1"/>
</dbReference>
<dbReference type="InterPro" id="IPR016024">
    <property type="entry name" value="ARM-type_fold"/>
</dbReference>
<keyword evidence="2" id="KW-1185">Reference proteome</keyword>
<proteinExistence type="predicted"/>
<dbReference type="Proteomes" id="UP000823790">
    <property type="component" value="Unassembled WGS sequence"/>
</dbReference>
<dbReference type="SUPFAM" id="SSF48371">
    <property type="entry name" value="ARM repeat"/>
    <property type="match status" value="1"/>
</dbReference>
<accession>A0ABS4DQB4</accession>
<dbReference type="Pfam" id="PF13646">
    <property type="entry name" value="HEAT_2"/>
    <property type="match status" value="1"/>
</dbReference>
<name>A0ABS4DQB4_9GAMM</name>